<evidence type="ECO:0000259" key="2">
    <source>
        <dbReference type="Pfam" id="PF22725"/>
    </source>
</evidence>
<accession>A0A2U2JC52</accession>
<feature type="domain" description="GFO/IDH/MocA-like oxidoreductase" evidence="2">
    <location>
        <begin position="131"/>
        <end position="261"/>
    </location>
</feature>
<dbReference type="Pfam" id="PF01408">
    <property type="entry name" value="GFO_IDH_MocA"/>
    <property type="match status" value="1"/>
</dbReference>
<dbReference type="InterPro" id="IPR036291">
    <property type="entry name" value="NAD(P)-bd_dom_sf"/>
</dbReference>
<gene>
    <name evidence="3" type="ORF">DIS07_05660</name>
</gene>
<dbReference type="EMBL" id="QFFG01000002">
    <property type="protein sequence ID" value="PWG05926.1"/>
    <property type="molecule type" value="Genomic_DNA"/>
</dbReference>
<keyword evidence="4" id="KW-1185">Reference proteome</keyword>
<evidence type="ECO:0000259" key="1">
    <source>
        <dbReference type="Pfam" id="PF01408"/>
    </source>
</evidence>
<dbReference type="GO" id="GO:0000166">
    <property type="term" value="F:nucleotide binding"/>
    <property type="evidence" value="ECO:0007669"/>
    <property type="project" value="InterPro"/>
</dbReference>
<proteinExistence type="predicted"/>
<dbReference type="RefSeq" id="WP_109404258.1">
    <property type="nucleotide sequence ID" value="NZ_QFFG01000002.1"/>
</dbReference>
<dbReference type="SUPFAM" id="SSF51735">
    <property type="entry name" value="NAD(P)-binding Rossmann-fold domains"/>
    <property type="match status" value="1"/>
</dbReference>
<evidence type="ECO:0000313" key="3">
    <source>
        <dbReference type="EMBL" id="PWG05926.1"/>
    </source>
</evidence>
<evidence type="ECO:0000313" key="4">
    <source>
        <dbReference type="Proteomes" id="UP000245670"/>
    </source>
</evidence>
<dbReference type="Gene3D" id="3.40.50.720">
    <property type="entry name" value="NAD(P)-binding Rossmann-like Domain"/>
    <property type="match status" value="1"/>
</dbReference>
<dbReference type="InterPro" id="IPR051317">
    <property type="entry name" value="Gfo/Idh/MocA_oxidoreduct"/>
</dbReference>
<protein>
    <submittedName>
        <fullName evidence="3">Gfo/Idh/MocA family oxidoreductase</fullName>
    </submittedName>
</protein>
<dbReference type="InterPro" id="IPR055170">
    <property type="entry name" value="GFO_IDH_MocA-like_dom"/>
</dbReference>
<dbReference type="PANTHER" id="PTHR43708">
    <property type="entry name" value="CONSERVED EXPRESSED OXIDOREDUCTASE (EUROFUNG)"/>
    <property type="match status" value="1"/>
</dbReference>
<dbReference type="Pfam" id="PF22725">
    <property type="entry name" value="GFO_IDH_MocA_C3"/>
    <property type="match status" value="1"/>
</dbReference>
<feature type="domain" description="Gfo/Idh/MocA-like oxidoreductase N-terminal" evidence="1">
    <location>
        <begin position="7"/>
        <end position="121"/>
    </location>
</feature>
<dbReference type="InterPro" id="IPR000683">
    <property type="entry name" value="Gfo/Idh/MocA-like_OxRdtase_N"/>
</dbReference>
<comment type="caution">
    <text evidence="3">The sequence shown here is derived from an EMBL/GenBank/DDBJ whole genome shotgun (WGS) entry which is preliminary data.</text>
</comment>
<dbReference type="Gene3D" id="3.30.360.10">
    <property type="entry name" value="Dihydrodipicolinate Reductase, domain 2"/>
    <property type="match status" value="1"/>
</dbReference>
<dbReference type="AlphaFoldDB" id="A0A2U2JC52"/>
<dbReference type="PANTHER" id="PTHR43708:SF8">
    <property type="entry name" value="OXIDOREDUCTASE"/>
    <property type="match status" value="1"/>
</dbReference>
<organism evidence="3 4">
    <name type="scientific">Polaribacter aquimarinus</name>
    <dbReference type="NCBI Taxonomy" id="2100726"/>
    <lineage>
        <taxon>Bacteria</taxon>
        <taxon>Pseudomonadati</taxon>
        <taxon>Bacteroidota</taxon>
        <taxon>Flavobacteriia</taxon>
        <taxon>Flavobacteriales</taxon>
        <taxon>Flavobacteriaceae</taxon>
    </lineage>
</organism>
<dbReference type="SUPFAM" id="SSF55347">
    <property type="entry name" value="Glyceraldehyde-3-phosphate dehydrogenase-like, C-terminal domain"/>
    <property type="match status" value="1"/>
</dbReference>
<dbReference type="OrthoDB" id="9795543at2"/>
<reference evidence="3 4" key="1">
    <citation type="submission" date="2018-05" db="EMBL/GenBank/DDBJ databases">
        <title>Polaribacter aquimarinus sp. nov., isolated from sediment in a sediment of sea.</title>
        <authorList>
            <person name="Lu D."/>
        </authorList>
    </citation>
    <scope>NUCLEOTIDE SEQUENCE [LARGE SCALE GENOMIC DNA]</scope>
    <source>
        <strain evidence="3 4">ZY113</strain>
    </source>
</reference>
<name>A0A2U2JC52_9FLAO</name>
<sequence length="341" mass="39400">MKKLRGVAVGTGYFSQFQYEAWNRMENVEIVAVSSRRMEKAQAICNQFNIPNAYDSFEQMLIDEKPDFVDIITPPETHSLFCNIAIKHGVDIICQKPLAPTYTESVALAKAIKDSGVRMMVHENFRFQPWHREIKKLLDANVIGDKIHSINLRMRMGDGWQEDAYMNRQPYFREMPQLLIYETGVHFIDVFRYLMGDVTQVYGKLKTLNSNIKGEDFAWVQFEFKNGTLGFLDANRFNENTSEDPRLTFGNICLDGNKGTIRLFDDGTITIQKLGEKEVRHNYTFHKINFAGDCVYNTQKHFIECLQSREPFETDVEAYLDNIIVQDAIYKSNQEGVPIAP</sequence>
<dbReference type="Proteomes" id="UP000245670">
    <property type="component" value="Unassembled WGS sequence"/>
</dbReference>